<reference evidence="1 2" key="1">
    <citation type="journal article" date="2019" name="Genome Biol. Evol.">
        <title>Insights into the evolution of the New World diploid cottons (Gossypium, subgenus Houzingenia) based on genome sequencing.</title>
        <authorList>
            <person name="Grover C.E."/>
            <person name="Arick M.A. 2nd"/>
            <person name="Thrash A."/>
            <person name="Conover J.L."/>
            <person name="Sanders W.S."/>
            <person name="Peterson D.G."/>
            <person name="Frelichowski J.E."/>
            <person name="Scheffler J.A."/>
            <person name="Scheffler B.E."/>
            <person name="Wendel J.F."/>
        </authorList>
    </citation>
    <scope>NUCLEOTIDE SEQUENCE [LARGE SCALE GENOMIC DNA]</scope>
    <source>
        <strain evidence="1">27</strain>
        <tissue evidence="1">Leaf</tissue>
    </source>
</reference>
<organism evidence="1 2">
    <name type="scientific">Gossypium davidsonii</name>
    <name type="common">Davidson's cotton</name>
    <name type="synonym">Gossypium klotzschianum subsp. davidsonii</name>
    <dbReference type="NCBI Taxonomy" id="34287"/>
    <lineage>
        <taxon>Eukaryota</taxon>
        <taxon>Viridiplantae</taxon>
        <taxon>Streptophyta</taxon>
        <taxon>Embryophyta</taxon>
        <taxon>Tracheophyta</taxon>
        <taxon>Spermatophyta</taxon>
        <taxon>Magnoliopsida</taxon>
        <taxon>eudicotyledons</taxon>
        <taxon>Gunneridae</taxon>
        <taxon>Pentapetalae</taxon>
        <taxon>rosids</taxon>
        <taxon>malvids</taxon>
        <taxon>Malvales</taxon>
        <taxon>Malvaceae</taxon>
        <taxon>Malvoideae</taxon>
        <taxon>Gossypium</taxon>
    </lineage>
</organism>
<sequence length="54" mass="6079">MVVRFLNRPYDDFHPLGTVIKDCLDILQGVLEEPPGSLHPLLQPDACGQGEMRF</sequence>
<dbReference type="AlphaFoldDB" id="A0A7J8S1S2"/>
<dbReference type="EMBL" id="JABFAC010000008">
    <property type="protein sequence ID" value="MBA0620067.1"/>
    <property type="molecule type" value="Genomic_DNA"/>
</dbReference>
<accession>A0A7J8S1S2</accession>
<proteinExistence type="predicted"/>
<name>A0A7J8S1S2_GOSDV</name>
<comment type="caution">
    <text evidence="1">The sequence shown here is derived from an EMBL/GenBank/DDBJ whole genome shotgun (WGS) entry which is preliminary data.</text>
</comment>
<protein>
    <submittedName>
        <fullName evidence="1">Uncharacterized protein</fullName>
    </submittedName>
</protein>
<evidence type="ECO:0000313" key="1">
    <source>
        <dbReference type="EMBL" id="MBA0620067.1"/>
    </source>
</evidence>
<gene>
    <name evidence="1" type="ORF">Godav_005838</name>
</gene>
<keyword evidence="2" id="KW-1185">Reference proteome</keyword>
<dbReference type="Proteomes" id="UP000593561">
    <property type="component" value="Unassembled WGS sequence"/>
</dbReference>
<evidence type="ECO:0000313" key="2">
    <source>
        <dbReference type="Proteomes" id="UP000593561"/>
    </source>
</evidence>